<dbReference type="InterPro" id="IPR029060">
    <property type="entry name" value="PIN-like_dom_sf"/>
</dbReference>
<protein>
    <recommendedName>
        <fullName evidence="3">PIN domain-containing protein</fullName>
    </recommendedName>
</protein>
<name>A0A427BJD5_9FLAO</name>
<organism evidence="1 2">
    <name type="scientific">Empedobacter falsenii</name>
    <dbReference type="NCBI Taxonomy" id="343874"/>
    <lineage>
        <taxon>Bacteria</taxon>
        <taxon>Pseudomonadati</taxon>
        <taxon>Bacteroidota</taxon>
        <taxon>Flavobacteriia</taxon>
        <taxon>Flavobacteriales</taxon>
        <taxon>Weeksellaceae</taxon>
        <taxon>Empedobacter</taxon>
    </lineage>
</organism>
<gene>
    <name evidence="1" type="ORF">EGI89_12425</name>
</gene>
<sequence>MKNYFIKEECKKAIDTNILVYAFQNDNLGLKNKSIDLFMNENLVVSHFVLIEFIHIIHTISKMDKRETLKLIIESFRDNKN</sequence>
<evidence type="ECO:0000313" key="2">
    <source>
        <dbReference type="Proteomes" id="UP000267844"/>
    </source>
</evidence>
<evidence type="ECO:0008006" key="3">
    <source>
        <dbReference type="Google" id="ProtNLM"/>
    </source>
</evidence>
<reference evidence="1 2" key="1">
    <citation type="submission" date="2018-10" db="EMBL/GenBank/DDBJ databases">
        <title>Transmission dynamics of multidrug resistant bacteria on intensive care unit surfaces.</title>
        <authorList>
            <person name="D'Souza A.W."/>
            <person name="Potter R.F."/>
            <person name="Wallace M."/>
            <person name="Shupe A."/>
            <person name="Patel S."/>
            <person name="Sun S."/>
            <person name="Gul D."/>
            <person name="Kwon J.H."/>
            <person name="Andleeb S."/>
            <person name="Burnham C.-A.D."/>
            <person name="Dantas G."/>
        </authorList>
    </citation>
    <scope>NUCLEOTIDE SEQUENCE [LARGE SCALE GENOMIC DNA]</scope>
    <source>
        <strain evidence="1 2">WF_348</strain>
    </source>
</reference>
<proteinExistence type="predicted"/>
<dbReference type="AlphaFoldDB" id="A0A427BJD5"/>
<dbReference type="SUPFAM" id="SSF88723">
    <property type="entry name" value="PIN domain-like"/>
    <property type="match status" value="1"/>
</dbReference>
<dbReference type="Proteomes" id="UP000267844">
    <property type="component" value="Unassembled WGS sequence"/>
</dbReference>
<comment type="caution">
    <text evidence="1">The sequence shown here is derived from an EMBL/GenBank/DDBJ whole genome shotgun (WGS) entry which is preliminary data.</text>
</comment>
<dbReference type="EMBL" id="RHPO01000033">
    <property type="protein sequence ID" value="RRT89415.1"/>
    <property type="molecule type" value="Genomic_DNA"/>
</dbReference>
<evidence type="ECO:0000313" key="1">
    <source>
        <dbReference type="EMBL" id="RRT89415.1"/>
    </source>
</evidence>
<accession>A0A427BJD5</accession>